<feature type="DNA-binding region" description="Homeobox" evidence="8">
    <location>
        <begin position="464"/>
        <end position="526"/>
    </location>
</feature>
<gene>
    <name evidence="11" type="ORF">CEPIT_LOCUS14078</name>
</gene>
<comment type="similarity">
    <text evidence="2">Belongs to the TALE/BELL homeobox family.</text>
</comment>
<dbReference type="InterPro" id="IPR001356">
    <property type="entry name" value="HD"/>
</dbReference>
<feature type="region of interest" description="Disordered" evidence="9">
    <location>
        <begin position="412"/>
        <end position="456"/>
    </location>
</feature>
<dbReference type="Pfam" id="PF05920">
    <property type="entry name" value="Homeobox_KN"/>
    <property type="match status" value="1"/>
</dbReference>
<evidence type="ECO:0000256" key="5">
    <source>
        <dbReference type="ARBA" id="ARBA00023155"/>
    </source>
</evidence>
<dbReference type="InterPro" id="IPR050224">
    <property type="entry name" value="TALE_homeobox"/>
</dbReference>
<evidence type="ECO:0000256" key="8">
    <source>
        <dbReference type="PROSITE-ProRule" id="PRU00108"/>
    </source>
</evidence>
<organism evidence="11 12">
    <name type="scientific">Cuscuta epithymum</name>
    <dbReference type="NCBI Taxonomy" id="186058"/>
    <lineage>
        <taxon>Eukaryota</taxon>
        <taxon>Viridiplantae</taxon>
        <taxon>Streptophyta</taxon>
        <taxon>Embryophyta</taxon>
        <taxon>Tracheophyta</taxon>
        <taxon>Spermatophyta</taxon>
        <taxon>Magnoliopsida</taxon>
        <taxon>eudicotyledons</taxon>
        <taxon>Gunneridae</taxon>
        <taxon>Pentapetalae</taxon>
        <taxon>asterids</taxon>
        <taxon>lamiids</taxon>
        <taxon>Solanales</taxon>
        <taxon>Convolvulaceae</taxon>
        <taxon>Cuscuteae</taxon>
        <taxon>Cuscuta</taxon>
        <taxon>Cuscuta subgen. Cuscuta</taxon>
    </lineage>
</organism>
<dbReference type="EMBL" id="CAMAPF010000093">
    <property type="protein sequence ID" value="CAH9097476.1"/>
    <property type="molecule type" value="Genomic_DNA"/>
</dbReference>
<evidence type="ECO:0000256" key="6">
    <source>
        <dbReference type="ARBA" id="ARBA00023163"/>
    </source>
</evidence>
<dbReference type="InterPro" id="IPR009057">
    <property type="entry name" value="Homeodomain-like_sf"/>
</dbReference>
<sequence length="691" mass="76642">MEARSNNGSGYHVLQQSRREKLRNQNILTTQSSHHLVGGGGDCRPNLEELSLHHHSLLNGDQQLPDGGWRYGIIPNDSPSVLSSEMLSFPPNPQLRRDNHSQMLIQDSSTTSNAAPRFGKFVVDTGEFTNTWKNIESHWKNIDASLTPMFGYQEIQDTSHLNYPNALQEVVTSASASYVDHSSQTFANAQHQHQQQQALSLSLSSASPTKPSYLGHNNMSNVLTFTHRDLVPLGPFTGYAAILKSSRFLKPAQQLLDELCHFEGNKELVNNMSEVCGNIIDDEEEVDDDANVALPCSGGSLAIDSGGSSSTLYSSSAKSHEFRDLVGSNEAYTNQPEFLQNKVKLLYMQDEVSRRYRQYHQQMQMVVSSFESVPGLGSATPYIPLALKSVLRQFRSFKKAISHQLKSIRKALGEDRTSSSRDHHSIPAAGGGRSTSLKLVDPNARGGGGGERLPRYLEPPQTHIWRPQRGLPERAVAVLRAWLFDHFLHPYPTDTDKHMLAAQTGLTRNQVSNWFINARVRVWKPMVEEIHTLETKTLAENGQKDGKVIDGQVATHSSISQANEDRRQHPNRLGLSKDETHFLTRRSEQCPAGNSTFPASLIREQPYHDTWKSQDKRSRIDFGLPVGIDNRPFMAAGFTPYQRNGLEMGGSGGLGAVSLTLGLRQSVDGGGQHDSQLRQGFGGRIIHDFAG</sequence>
<keyword evidence="12" id="KW-1185">Reference proteome</keyword>
<feature type="domain" description="Homeobox" evidence="10">
    <location>
        <begin position="462"/>
        <end position="525"/>
    </location>
</feature>
<evidence type="ECO:0000256" key="1">
    <source>
        <dbReference type="ARBA" id="ARBA00004123"/>
    </source>
</evidence>
<evidence type="ECO:0000256" key="9">
    <source>
        <dbReference type="SAM" id="MobiDB-lite"/>
    </source>
</evidence>
<dbReference type="GO" id="GO:0003677">
    <property type="term" value="F:DNA binding"/>
    <property type="evidence" value="ECO:0007669"/>
    <property type="project" value="UniProtKB-UniRule"/>
</dbReference>
<name>A0AAV0DDW3_9ASTE</name>
<proteinExistence type="inferred from homology"/>
<dbReference type="Gene3D" id="1.10.10.60">
    <property type="entry name" value="Homeodomain-like"/>
    <property type="match status" value="1"/>
</dbReference>
<evidence type="ECO:0000259" key="10">
    <source>
        <dbReference type="PROSITE" id="PS50071"/>
    </source>
</evidence>
<dbReference type="GO" id="GO:0006355">
    <property type="term" value="P:regulation of DNA-templated transcription"/>
    <property type="evidence" value="ECO:0007669"/>
    <property type="project" value="InterPro"/>
</dbReference>
<keyword evidence="5 8" id="KW-0371">Homeobox</keyword>
<accession>A0AAV0DDW3</accession>
<keyword evidence="4 8" id="KW-0238">DNA-binding</keyword>
<dbReference type="SUPFAM" id="SSF46689">
    <property type="entry name" value="Homeodomain-like"/>
    <property type="match status" value="1"/>
</dbReference>
<keyword evidence="7 8" id="KW-0539">Nucleus</keyword>
<evidence type="ECO:0000256" key="4">
    <source>
        <dbReference type="ARBA" id="ARBA00023125"/>
    </source>
</evidence>
<dbReference type="InterPro" id="IPR006563">
    <property type="entry name" value="POX_dom"/>
</dbReference>
<evidence type="ECO:0000256" key="7">
    <source>
        <dbReference type="ARBA" id="ARBA00023242"/>
    </source>
</evidence>
<dbReference type="SMART" id="SM00574">
    <property type="entry name" value="POX"/>
    <property type="match status" value="1"/>
</dbReference>
<dbReference type="PANTHER" id="PTHR11850">
    <property type="entry name" value="HOMEOBOX PROTEIN TRANSCRIPTION FACTORS"/>
    <property type="match status" value="1"/>
</dbReference>
<dbReference type="PROSITE" id="PS50071">
    <property type="entry name" value="HOMEOBOX_2"/>
    <property type="match status" value="1"/>
</dbReference>
<comment type="subcellular location">
    <subcellularLocation>
        <location evidence="1 8">Nucleus</location>
    </subcellularLocation>
</comment>
<protein>
    <recommendedName>
        <fullName evidence="10">Homeobox domain-containing protein</fullName>
    </recommendedName>
</protein>
<dbReference type="InterPro" id="IPR008422">
    <property type="entry name" value="KN_HD"/>
</dbReference>
<evidence type="ECO:0000313" key="11">
    <source>
        <dbReference type="EMBL" id="CAH9097476.1"/>
    </source>
</evidence>
<feature type="compositionally biased region" description="Basic and acidic residues" evidence="9">
    <location>
        <begin position="412"/>
        <end position="425"/>
    </location>
</feature>
<dbReference type="SMART" id="SM00389">
    <property type="entry name" value="HOX"/>
    <property type="match status" value="1"/>
</dbReference>
<dbReference type="CDD" id="cd00086">
    <property type="entry name" value="homeodomain"/>
    <property type="match status" value="1"/>
</dbReference>
<dbReference type="Proteomes" id="UP001152523">
    <property type="component" value="Unassembled WGS sequence"/>
</dbReference>
<keyword evidence="6" id="KW-0804">Transcription</keyword>
<evidence type="ECO:0000313" key="12">
    <source>
        <dbReference type="Proteomes" id="UP001152523"/>
    </source>
</evidence>
<dbReference type="AlphaFoldDB" id="A0AAV0DDW3"/>
<dbReference type="FunFam" id="1.10.10.60:FF:000117">
    <property type="entry name" value="BEL1-like homeodomain protein 9"/>
    <property type="match status" value="1"/>
</dbReference>
<comment type="caution">
    <text evidence="11">The sequence shown here is derived from an EMBL/GenBank/DDBJ whole genome shotgun (WGS) entry which is preliminary data.</text>
</comment>
<evidence type="ECO:0000256" key="2">
    <source>
        <dbReference type="ARBA" id="ARBA00006454"/>
    </source>
</evidence>
<reference evidence="11" key="1">
    <citation type="submission" date="2022-07" db="EMBL/GenBank/DDBJ databases">
        <authorList>
            <person name="Macas J."/>
            <person name="Novak P."/>
            <person name="Neumann P."/>
        </authorList>
    </citation>
    <scope>NUCLEOTIDE SEQUENCE</scope>
</reference>
<dbReference type="GO" id="GO:0005634">
    <property type="term" value="C:nucleus"/>
    <property type="evidence" value="ECO:0007669"/>
    <property type="project" value="UniProtKB-SubCell"/>
</dbReference>
<keyword evidence="3" id="KW-0805">Transcription regulation</keyword>
<dbReference type="Pfam" id="PF07526">
    <property type="entry name" value="POX"/>
    <property type="match status" value="1"/>
</dbReference>
<evidence type="ECO:0000256" key="3">
    <source>
        <dbReference type="ARBA" id="ARBA00023015"/>
    </source>
</evidence>